<feature type="region of interest" description="Disordered" evidence="1">
    <location>
        <begin position="1"/>
        <end position="64"/>
    </location>
</feature>
<reference evidence="2 3" key="2">
    <citation type="journal article" date="2013" name="Plant Cell Physiol.">
        <title>Rice Annotation Project Database (RAP-DB): an integrative and interactive database for rice genomics.</title>
        <authorList>
            <person name="Sakai H."/>
            <person name="Lee S.S."/>
            <person name="Tanaka T."/>
            <person name="Numa H."/>
            <person name="Kim J."/>
            <person name="Kawahara Y."/>
            <person name="Wakimoto H."/>
            <person name="Yang C.C."/>
            <person name="Iwamoto M."/>
            <person name="Abe T."/>
            <person name="Yamada Y."/>
            <person name="Muto A."/>
            <person name="Inokuchi H."/>
            <person name="Ikemura T."/>
            <person name="Matsumoto T."/>
            <person name="Sasaki T."/>
            <person name="Itoh T."/>
        </authorList>
    </citation>
    <scope>NUCLEOTIDE SEQUENCE [LARGE SCALE GENOMIC DNA]</scope>
    <source>
        <strain evidence="3">cv. Nipponbare</strain>
    </source>
</reference>
<organism evidence="2 3">
    <name type="scientific">Oryza sativa subsp. japonica</name>
    <name type="common">Rice</name>
    <dbReference type="NCBI Taxonomy" id="39947"/>
    <lineage>
        <taxon>Eukaryota</taxon>
        <taxon>Viridiplantae</taxon>
        <taxon>Streptophyta</taxon>
        <taxon>Embryophyta</taxon>
        <taxon>Tracheophyta</taxon>
        <taxon>Spermatophyta</taxon>
        <taxon>Magnoliopsida</taxon>
        <taxon>Liliopsida</taxon>
        <taxon>Poales</taxon>
        <taxon>Poaceae</taxon>
        <taxon>BOP clade</taxon>
        <taxon>Oryzoideae</taxon>
        <taxon>Oryzeae</taxon>
        <taxon>Oryzinae</taxon>
        <taxon>Oryza</taxon>
        <taxon>Oryza sativa</taxon>
    </lineage>
</organism>
<dbReference type="Proteomes" id="UP000059680">
    <property type="component" value="Chromosome 6"/>
</dbReference>
<dbReference type="PaxDb" id="39947-A0A0P0WXH8"/>
<dbReference type="AlphaFoldDB" id="A0A0P0WXH8"/>
<proteinExistence type="predicted"/>
<evidence type="ECO:0000313" key="2">
    <source>
        <dbReference type="EMBL" id="BAS97991.1"/>
    </source>
</evidence>
<gene>
    <name evidence="2" type="ordered locus">Os06g0516800</name>
    <name evidence="2" type="ORF">OSNPB_060516800</name>
</gene>
<feature type="non-terminal residue" evidence="2">
    <location>
        <position position="1"/>
    </location>
</feature>
<evidence type="ECO:0000313" key="3">
    <source>
        <dbReference type="Proteomes" id="UP000059680"/>
    </source>
</evidence>
<dbReference type="InParanoid" id="A0A0P0WXH8"/>
<reference evidence="3" key="1">
    <citation type="journal article" date="2005" name="Nature">
        <title>The map-based sequence of the rice genome.</title>
        <authorList>
            <consortium name="International rice genome sequencing project (IRGSP)"/>
            <person name="Matsumoto T."/>
            <person name="Wu J."/>
            <person name="Kanamori H."/>
            <person name="Katayose Y."/>
            <person name="Fujisawa M."/>
            <person name="Namiki N."/>
            <person name="Mizuno H."/>
            <person name="Yamamoto K."/>
            <person name="Antonio B.A."/>
            <person name="Baba T."/>
            <person name="Sakata K."/>
            <person name="Nagamura Y."/>
            <person name="Aoki H."/>
            <person name="Arikawa K."/>
            <person name="Arita K."/>
            <person name="Bito T."/>
            <person name="Chiden Y."/>
            <person name="Fujitsuka N."/>
            <person name="Fukunaka R."/>
            <person name="Hamada M."/>
            <person name="Harada C."/>
            <person name="Hayashi A."/>
            <person name="Hijishita S."/>
            <person name="Honda M."/>
            <person name="Hosokawa S."/>
            <person name="Ichikawa Y."/>
            <person name="Idonuma A."/>
            <person name="Iijima M."/>
            <person name="Ikeda M."/>
            <person name="Ikeno M."/>
            <person name="Ito K."/>
            <person name="Ito S."/>
            <person name="Ito T."/>
            <person name="Ito Y."/>
            <person name="Ito Y."/>
            <person name="Iwabuchi A."/>
            <person name="Kamiya K."/>
            <person name="Karasawa W."/>
            <person name="Kurita K."/>
            <person name="Katagiri S."/>
            <person name="Kikuta A."/>
            <person name="Kobayashi H."/>
            <person name="Kobayashi N."/>
            <person name="Machita K."/>
            <person name="Maehara T."/>
            <person name="Masukawa M."/>
            <person name="Mizubayashi T."/>
            <person name="Mukai Y."/>
            <person name="Nagasaki H."/>
            <person name="Nagata Y."/>
            <person name="Naito S."/>
            <person name="Nakashima M."/>
            <person name="Nakama Y."/>
            <person name="Nakamichi Y."/>
            <person name="Nakamura M."/>
            <person name="Meguro A."/>
            <person name="Negishi M."/>
            <person name="Ohta I."/>
            <person name="Ohta T."/>
            <person name="Okamoto M."/>
            <person name="Ono N."/>
            <person name="Saji S."/>
            <person name="Sakaguchi M."/>
            <person name="Sakai K."/>
            <person name="Shibata M."/>
            <person name="Shimokawa T."/>
            <person name="Song J."/>
            <person name="Takazaki Y."/>
            <person name="Terasawa K."/>
            <person name="Tsugane M."/>
            <person name="Tsuji K."/>
            <person name="Ueda S."/>
            <person name="Waki K."/>
            <person name="Yamagata H."/>
            <person name="Yamamoto M."/>
            <person name="Yamamoto S."/>
            <person name="Yamane H."/>
            <person name="Yoshiki S."/>
            <person name="Yoshihara R."/>
            <person name="Yukawa K."/>
            <person name="Zhong H."/>
            <person name="Yano M."/>
            <person name="Yuan Q."/>
            <person name="Ouyang S."/>
            <person name="Liu J."/>
            <person name="Jones K.M."/>
            <person name="Gansberger K."/>
            <person name="Moffat K."/>
            <person name="Hill J."/>
            <person name="Bera J."/>
            <person name="Fadrosh D."/>
            <person name="Jin S."/>
            <person name="Johri S."/>
            <person name="Kim M."/>
            <person name="Overton L."/>
            <person name="Reardon M."/>
            <person name="Tsitrin T."/>
            <person name="Vuong H."/>
            <person name="Weaver B."/>
            <person name="Ciecko A."/>
            <person name="Tallon L."/>
            <person name="Jackson J."/>
            <person name="Pai G."/>
            <person name="Aken S.V."/>
            <person name="Utterback T."/>
            <person name="Reidmuller S."/>
            <person name="Feldblyum T."/>
            <person name="Hsiao J."/>
            <person name="Zismann V."/>
            <person name="Iobst S."/>
            <person name="de Vazeille A.R."/>
            <person name="Buell C.R."/>
            <person name="Ying K."/>
            <person name="Li Y."/>
            <person name="Lu T."/>
            <person name="Huang Y."/>
            <person name="Zhao Q."/>
            <person name="Feng Q."/>
            <person name="Zhang L."/>
            <person name="Zhu J."/>
            <person name="Weng Q."/>
            <person name="Mu J."/>
            <person name="Lu Y."/>
            <person name="Fan D."/>
            <person name="Liu Y."/>
            <person name="Guan J."/>
            <person name="Zhang Y."/>
            <person name="Yu S."/>
            <person name="Liu X."/>
            <person name="Zhang Y."/>
            <person name="Hong G."/>
            <person name="Han B."/>
            <person name="Choisne N."/>
            <person name="Demange N."/>
            <person name="Orjeda G."/>
            <person name="Samain S."/>
            <person name="Cattolico L."/>
            <person name="Pelletier E."/>
            <person name="Couloux A."/>
            <person name="Segurens B."/>
            <person name="Wincker P."/>
            <person name="D'Hont A."/>
            <person name="Scarpelli C."/>
            <person name="Weissenbach J."/>
            <person name="Salanoubat M."/>
            <person name="Quetier F."/>
            <person name="Yu Y."/>
            <person name="Kim H.R."/>
            <person name="Rambo T."/>
            <person name="Currie J."/>
            <person name="Collura K."/>
            <person name="Luo M."/>
            <person name="Yang T."/>
            <person name="Ammiraju J.S.S."/>
            <person name="Engler F."/>
            <person name="Soderlund C."/>
            <person name="Wing R.A."/>
            <person name="Palmer L.E."/>
            <person name="de la Bastide M."/>
            <person name="Spiegel L."/>
            <person name="Nascimento L."/>
            <person name="Zutavern T."/>
            <person name="O'Shaughnessy A."/>
            <person name="Dike S."/>
            <person name="Dedhia N."/>
            <person name="Preston R."/>
            <person name="Balija V."/>
            <person name="McCombie W.R."/>
            <person name="Chow T."/>
            <person name="Chen H."/>
            <person name="Chung M."/>
            <person name="Chen C."/>
            <person name="Shaw J."/>
            <person name="Wu H."/>
            <person name="Hsiao K."/>
            <person name="Chao Y."/>
            <person name="Chu M."/>
            <person name="Cheng C."/>
            <person name="Hour A."/>
            <person name="Lee P."/>
            <person name="Lin S."/>
            <person name="Lin Y."/>
            <person name="Liou J."/>
            <person name="Liu S."/>
            <person name="Hsing Y."/>
            <person name="Raghuvanshi S."/>
            <person name="Mohanty A."/>
            <person name="Bharti A.K."/>
            <person name="Gaur A."/>
            <person name="Gupta V."/>
            <person name="Kumar D."/>
            <person name="Ravi V."/>
            <person name="Vij S."/>
            <person name="Kapur A."/>
            <person name="Khurana P."/>
            <person name="Khurana P."/>
            <person name="Khurana J.P."/>
            <person name="Tyagi A.K."/>
            <person name="Gaikwad K."/>
            <person name="Singh A."/>
            <person name="Dalal V."/>
            <person name="Srivastava S."/>
            <person name="Dixit A."/>
            <person name="Pal A.K."/>
            <person name="Ghazi I.A."/>
            <person name="Yadav M."/>
            <person name="Pandit A."/>
            <person name="Bhargava A."/>
            <person name="Sureshbabu K."/>
            <person name="Batra K."/>
            <person name="Sharma T.R."/>
            <person name="Mohapatra T."/>
            <person name="Singh N.K."/>
            <person name="Messing J."/>
            <person name="Nelson A.B."/>
            <person name="Fuks G."/>
            <person name="Kavchok S."/>
            <person name="Keizer G."/>
            <person name="Linton E."/>
            <person name="Llaca V."/>
            <person name="Song R."/>
            <person name="Tanyolac B."/>
            <person name="Young S."/>
            <person name="Ho-Il K."/>
            <person name="Hahn J.H."/>
            <person name="Sangsakoo G."/>
            <person name="Vanavichit A."/>
            <person name="de Mattos Luiz.A.T."/>
            <person name="Zimmer P.D."/>
            <person name="Malone G."/>
            <person name="Dellagostin O."/>
            <person name="de Oliveira A.C."/>
            <person name="Bevan M."/>
            <person name="Bancroft I."/>
            <person name="Minx P."/>
            <person name="Cordum H."/>
            <person name="Wilson R."/>
            <person name="Cheng Z."/>
            <person name="Jin W."/>
            <person name="Jiang J."/>
            <person name="Leong S.A."/>
            <person name="Iwama H."/>
            <person name="Gojobori T."/>
            <person name="Itoh T."/>
            <person name="Niimura Y."/>
            <person name="Fujii Y."/>
            <person name="Habara T."/>
            <person name="Sakai H."/>
            <person name="Sato Y."/>
            <person name="Wilson G."/>
            <person name="Kumar K."/>
            <person name="McCouch S."/>
            <person name="Juretic N."/>
            <person name="Hoen D."/>
            <person name="Wright S."/>
            <person name="Bruskiewich R."/>
            <person name="Bureau T."/>
            <person name="Miyao A."/>
            <person name="Hirochika H."/>
            <person name="Nishikawa T."/>
            <person name="Kadowaki K."/>
            <person name="Sugiura M."/>
            <person name="Burr B."/>
            <person name="Sasaki T."/>
        </authorList>
    </citation>
    <scope>NUCLEOTIDE SEQUENCE [LARGE SCALE GENOMIC DNA]</scope>
    <source>
        <strain evidence="3">cv. Nipponbare</strain>
    </source>
</reference>
<name>A0A0P0WXH8_ORYSJ</name>
<sequence>AITAAPSPSPHHRRNPDPRRSLARRHQGPLRRSTASPADSPEEPPPPPAPRVSSAASTDPSPLLACTAPPHILLRYLDRALAIAVTPILRLSCCRRPAIARIDRRHT</sequence>
<dbReference type="EMBL" id="AP014962">
    <property type="protein sequence ID" value="BAS97991.1"/>
    <property type="molecule type" value="Genomic_DNA"/>
</dbReference>
<reference evidence="2 3" key="3">
    <citation type="journal article" date="2013" name="Rice">
        <title>Improvement of the Oryza sativa Nipponbare reference genome using next generation sequence and optical map data.</title>
        <authorList>
            <person name="Kawahara Y."/>
            <person name="de la Bastide M."/>
            <person name="Hamilton J.P."/>
            <person name="Kanamori H."/>
            <person name="McCombie W.R."/>
            <person name="Ouyang S."/>
            <person name="Schwartz D.C."/>
            <person name="Tanaka T."/>
            <person name="Wu J."/>
            <person name="Zhou S."/>
            <person name="Childs K.L."/>
            <person name="Davidson R.M."/>
            <person name="Lin H."/>
            <person name="Quesada-Ocampo L."/>
            <person name="Vaillancourt B."/>
            <person name="Sakai H."/>
            <person name="Lee S.S."/>
            <person name="Kim J."/>
            <person name="Numa H."/>
            <person name="Itoh T."/>
            <person name="Buell C.R."/>
            <person name="Matsumoto T."/>
        </authorList>
    </citation>
    <scope>NUCLEOTIDE SEQUENCE [LARGE SCALE GENOMIC DNA]</scope>
    <source>
        <strain evidence="3">cv. Nipponbare</strain>
    </source>
</reference>
<accession>A0A0P0WXH8</accession>
<protein>
    <submittedName>
        <fullName evidence="2">Os06g0516800 protein</fullName>
    </submittedName>
</protein>
<evidence type="ECO:0000256" key="1">
    <source>
        <dbReference type="SAM" id="MobiDB-lite"/>
    </source>
</evidence>
<keyword evidence="3" id="KW-1185">Reference proteome</keyword>
<dbReference type="Gramene" id="Os06t0516800-01">
    <property type="protein sequence ID" value="Os06t0516800-01"/>
    <property type="gene ID" value="Os06g0516800"/>
</dbReference>